<keyword evidence="9" id="KW-0418">Kinase</keyword>
<dbReference type="Pfam" id="PF08447">
    <property type="entry name" value="PAS_3"/>
    <property type="match status" value="1"/>
</dbReference>
<comment type="caution">
    <text evidence="9">The sequence shown here is derived from an EMBL/GenBank/DDBJ whole genome shotgun (WGS) entry which is preliminary data.</text>
</comment>
<dbReference type="EMBL" id="LYVI01000005">
    <property type="protein sequence ID" value="OBU61736.1"/>
    <property type="molecule type" value="Genomic_DNA"/>
</dbReference>
<accession>A0AAP7L0Y8</accession>
<evidence type="ECO:0000256" key="2">
    <source>
        <dbReference type="ARBA" id="ARBA00012438"/>
    </source>
</evidence>
<dbReference type="PANTHER" id="PTHR45339:SF5">
    <property type="entry name" value="HISTIDINE KINASE"/>
    <property type="match status" value="1"/>
</dbReference>
<dbReference type="SUPFAM" id="SSF55785">
    <property type="entry name" value="PYP-like sensor domain (PAS domain)"/>
    <property type="match status" value="1"/>
</dbReference>
<dbReference type="Pfam" id="PF00072">
    <property type="entry name" value="Response_reg"/>
    <property type="match status" value="1"/>
</dbReference>
<dbReference type="InterPro" id="IPR003594">
    <property type="entry name" value="HATPase_dom"/>
</dbReference>
<dbReference type="SUPFAM" id="SSF55874">
    <property type="entry name" value="ATPase domain of HSP90 chaperone/DNA topoisomerase II/histidine kinase"/>
    <property type="match status" value="1"/>
</dbReference>
<evidence type="ECO:0000259" key="7">
    <source>
        <dbReference type="PROSITE" id="PS50109"/>
    </source>
</evidence>
<reference evidence="9 10" key="1">
    <citation type="submission" date="2016-05" db="EMBL/GenBank/DDBJ databases">
        <title>Draft Genome Sequences of Stenotrophomonas maltophilia Strains Sm32COP, Sm41DVV, Sm46PAILV, SmF3, SmF22, SmSOFb1 and SmCVFa1, Isolated from Different Manures, in France.</title>
        <authorList>
            <person name="Nazaret S."/>
            <person name="Bodilis J."/>
        </authorList>
    </citation>
    <scope>NUCLEOTIDE SEQUENCE [LARGE SCALE GENOMIC DNA]</scope>
    <source>
        <strain evidence="9 10">Sm41DVV</strain>
    </source>
</reference>
<keyword evidence="9" id="KW-0808">Transferase</keyword>
<name>A0AAP7L0Y8_STEMA</name>
<dbReference type="FunFam" id="3.30.565.10:FF:000010">
    <property type="entry name" value="Sensor histidine kinase RcsC"/>
    <property type="match status" value="1"/>
</dbReference>
<dbReference type="SUPFAM" id="SSF53850">
    <property type="entry name" value="Periplasmic binding protein-like II"/>
    <property type="match status" value="1"/>
</dbReference>
<dbReference type="SMART" id="SM00388">
    <property type="entry name" value="HisKA"/>
    <property type="match status" value="1"/>
</dbReference>
<keyword evidence="3 5" id="KW-0597">Phosphoprotein</keyword>
<dbReference type="InterPro" id="IPR004358">
    <property type="entry name" value="Sig_transdc_His_kin-like_C"/>
</dbReference>
<feature type="domain" description="Response regulatory" evidence="8">
    <location>
        <begin position="658"/>
        <end position="776"/>
    </location>
</feature>
<sequence>MITRADGCDMPLVVAWPSDRPPLSFSAQGQPGGLVADYLRRLGEQIALRPHPLPAAAGAVGALPAGTQAVLGWPREQVPDGWVVSRPYLQLSQVIVRRRNDTPLQGLGGLRGRRVASLDTVPLAAHLREQAPGAWLLQVDALDHALQLLAIGQVDAVVATLAEVEAALRRPGSDALVIAAPAGFDDAWVLAAAPTCAATVAAFDTVLQELDDAQRDALRATWAPSGARAPPARSPLRWLVPVLLVALALILVYAFGYWRLHRESSQRRALEQRLQEVTANLPAVVYRARRSGEGDYSLPLVAGDVQSLFGMSLDSVRLDHRRLMAAVHVDDRKPVLDHLEAAARARAPIDITFRTLGPHGWRWIRSHGRPLPGESDDIEWSGYWMDVSQAQARTRALAGARHQAEETAAAKTHFLATMSHQIRTPMSTLLGMLECLADSPLDPCQRQVLSTVDVAAQMLRQILDDVLDSHRLQALPLQLRATDMGALATAVQQLLAPMAASRALHLRCVLDPALQRWLLADGLRVRQVLFNLVGNALKFTLHGGVELRLRVLRTQAAGQCLRLQVSDSGVGISPERQQAVFADYIQAEPSTGRRFGGSGLGLAICRDLVASMGGELQLQSSPGKGTRIWFDLEFASCLAPLEAVPATAEVVARLPAARVLVAEDHPTNLQLLVQRLRELGLQVHATADGLQALAAWRAQGFDVVVTDCHMPGMDGFALARAIREDPCPSRAQVPIVALTASVLESTREACRAAGIDRFLAKPVDTQALRATLADVLPAMEPGSVGQ</sequence>
<dbReference type="CDD" id="cd17546">
    <property type="entry name" value="REC_hyHK_CKI1_RcsC-like"/>
    <property type="match status" value="1"/>
</dbReference>
<dbReference type="GO" id="GO:0000155">
    <property type="term" value="F:phosphorelay sensor kinase activity"/>
    <property type="evidence" value="ECO:0007669"/>
    <property type="project" value="InterPro"/>
</dbReference>
<dbReference type="SMART" id="SM00448">
    <property type="entry name" value="REC"/>
    <property type="match status" value="1"/>
</dbReference>
<dbReference type="Pfam" id="PF00512">
    <property type="entry name" value="HisKA"/>
    <property type="match status" value="1"/>
</dbReference>
<evidence type="ECO:0000256" key="4">
    <source>
        <dbReference type="ARBA" id="ARBA00023012"/>
    </source>
</evidence>
<organism evidence="9 10">
    <name type="scientific">Stenotrophomonas maltophilia</name>
    <name type="common">Pseudomonas maltophilia</name>
    <name type="synonym">Xanthomonas maltophilia</name>
    <dbReference type="NCBI Taxonomy" id="40324"/>
    <lineage>
        <taxon>Bacteria</taxon>
        <taxon>Pseudomonadati</taxon>
        <taxon>Pseudomonadota</taxon>
        <taxon>Gammaproteobacteria</taxon>
        <taxon>Lysobacterales</taxon>
        <taxon>Lysobacteraceae</taxon>
        <taxon>Stenotrophomonas</taxon>
        <taxon>Stenotrophomonas maltophilia group</taxon>
    </lineage>
</organism>
<dbReference type="InterPro" id="IPR036097">
    <property type="entry name" value="HisK_dim/P_sf"/>
</dbReference>
<dbReference type="Gene3D" id="3.30.450.20">
    <property type="entry name" value="PAS domain"/>
    <property type="match status" value="1"/>
</dbReference>
<dbReference type="Proteomes" id="UP000092125">
    <property type="component" value="Unassembled WGS sequence"/>
</dbReference>
<dbReference type="InterPro" id="IPR003661">
    <property type="entry name" value="HisK_dim/P_dom"/>
</dbReference>
<dbReference type="InterPro" id="IPR036890">
    <property type="entry name" value="HATPase_C_sf"/>
</dbReference>
<dbReference type="SUPFAM" id="SSF47384">
    <property type="entry name" value="Homodimeric domain of signal transducing histidine kinase"/>
    <property type="match status" value="1"/>
</dbReference>
<dbReference type="PANTHER" id="PTHR45339">
    <property type="entry name" value="HYBRID SIGNAL TRANSDUCTION HISTIDINE KINASE J"/>
    <property type="match status" value="1"/>
</dbReference>
<keyword evidence="4" id="KW-0902">Two-component regulatory system</keyword>
<evidence type="ECO:0000313" key="9">
    <source>
        <dbReference type="EMBL" id="OBU61736.1"/>
    </source>
</evidence>
<gene>
    <name evidence="9" type="ORF">A9K56_09965</name>
</gene>
<dbReference type="Gene3D" id="3.40.50.2300">
    <property type="match status" value="1"/>
</dbReference>
<dbReference type="Gene3D" id="3.30.565.10">
    <property type="entry name" value="Histidine kinase-like ATPase, C-terminal domain"/>
    <property type="match status" value="1"/>
</dbReference>
<dbReference type="Pfam" id="PF02518">
    <property type="entry name" value="HATPase_c"/>
    <property type="match status" value="1"/>
</dbReference>
<evidence type="ECO:0000256" key="5">
    <source>
        <dbReference type="PROSITE-ProRule" id="PRU00169"/>
    </source>
</evidence>
<dbReference type="SMART" id="SM00387">
    <property type="entry name" value="HATPase_c"/>
    <property type="match status" value="1"/>
</dbReference>
<evidence type="ECO:0000256" key="6">
    <source>
        <dbReference type="SAM" id="Phobius"/>
    </source>
</evidence>
<dbReference type="PROSITE" id="PS50109">
    <property type="entry name" value="HIS_KIN"/>
    <property type="match status" value="1"/>
</dbReference>
<dbReference type="PRINTS" id="PR00344">
    <property type="entry name" value="BCTRLSENSOR"/>
</dbReference>
<dbReference type="InterPro" id="IPR013655">
    <property type="entry name" value="PAS_fold_3"/>
</dbReference>
<evidence type="ECO:0000313" key="10">
    <source>
        <dbReference type="Proteomes" id="UP000092125"/>
    </source>
</evidence>
<evidence type="ECO:0000256" key="1">
    <source>
        <dbReference type="ARBA" id="ARBA00000085"/>
    </source>
</evidence>
<dbReference type="InterPro" id="IPR001789">
    <property type="entry name" value="Sig_transdc_resp-reg_receiver"/>
</dbReference>
<proteinExistence type="predicted"/>
<evidence type="ECO:0000259" key="8">
    <source>
        <dbReference type="PROSITE" id="PS50110"/>
    </source>
</evidence>
<dbReference type="InterPro" id="IPR005467">
    <property type="entry name" value="His_kinase_dom"/>
</dbReference>
<protein>
    <recommendedName>
        <fullName evidence="2">histidine kinase</fullName>
        <ecNumber evidence="2">2.7.13.3</ecNumber>
    </recommendedName>
</protein>
<dbReference type="Gene3D" id="3.40.190.10">
    <property type="entry name" value="Periplasmic binding protein-like II"/>
    <property type="match status" value="2"/>
</dbReference>
<feature type="domain" description="Histidine kinase" evidence="7">
    <location>
        <begin position="417"/>
        <end position="636"/>
    </location>
</feature>
<dbReference type="CDD" id="cd00082">
    <property type="entry name" value="HisKA"/>
    <property type="match status" value="1"/>
</dbReference>
<dbReference type="SUPFAM" id="SSF52172">
    <property type="entry name" value="CheY-like"/>
    <property type="match status" value="1"/>
</dbReference>
<feature type="transmembrane region" description="Helical" evidence="6">
    <location>
        <begin position="238"/>
        <end position="258"/>
    </location>
</feature>
<dbReference type="CDD" id="cd16922">
    <property type="entry name" value="HATPase_EvgS-ArcB-TorS-like"/>
    <property type="match status" value="1"/>
</dbReference>
<dbReference type="Gene3D" id="1.10.287.130">
    <property type="match status" value="1"/>
</dbReference>
<dbReference type="InterPro" id="IPR035965">
    <property type="entry name" value="PAS-like_dom_sf"/>
</dbReference>
<keyword evidence="6" id="KW-1133">Transmembrane helix</keyword>
<keyword evidence="6" id="KW-0812">Transmembrane</keyword>
<dbReference type="InterPro" id="IPR011006">
    <property type="entry name" value="CheY-like_superfamily"/>
</dbReference>
<dbReference type="EC" id="2.7.13.3" evidence="2"/>
<comment type="catalytic activity">
    <reaction evidence="1">
        <text>ATP + protein L-histidine = ADP + protein N-phospho-L-histidine.</text>
        <dbReference type="EC" id="2.7.13.3"/>
    </reaction>
</comment>
<evidence type="ECO:0000256" key="3">
    <source>
        <dbReference type="ARBA" id="ARBA00022553"/>
    </source>
</evidence>
<keyword evidence="6" id="KW-0472">Membrane</keyword>
<dbReference type="PROSITE" id="PS50110">
    <property type="entry name" value="RESPONSE_REGULATORY"/>
    <property type="match status" value="1"/>
</dbReference>
<dbReference type="AlphaFoldDB" id="A0AAP7L0Y8"/>
<feature type="modified residue" description="4-aspartylphosphate" evidence="5">
    <location>
        <position position="707"/>
    </location>
</feature>